<name>X0GIZ9_FUSOX</name>
<dbReference type="Proteomes" id="UP000030676">
    <property type="component" value="Unassembled WGS sequence"/>
</dbReference>
<protein>
    <submittedName>
        <fullName evidence="2">Uncharacterized protein</fullName>
    </submittedName>
</protein>
<dbReference type="EMBL" id="KK034969">
    <property type="protein sequence ID" value="EXL63632.1"/>
    <property type="molecule type" value="Genomic_DNA"/>
</dbReference>
<dbReference type="AlphaFoldDB" id="X0GIZ9"/>
<reference evidence="2" key="2">
    <citation type="submission" date="2014-03" db="EMBL/GenBank/DDBJ databases">
        <title>The Genome Annotation of Fusarium oxysporum PHW808.</title>
        <authorList>
            <consortium name="The Broad Institute Genomics Platform"/>
            <person name="Ma L.-J."/>
            <person name="Corby-Kistler H."/>
            <person name="Broz K."/>
            <person name="Gale L.R."/>
            <person name="Jonkers W."/>
            <person name="O'Donnell K."/>
            <person name="Ploetz R."/>
            <person name="Steinberg C."/>
            <person name="Schwartz D.C."/>
            <person name="VanEtten H."/>
            <person name="Zhou S."/>
            <person name="Young S.K."/>
            <person name="Zeng Q."/>
            <person name="Gargeya S."/>
            <person name="Fitzgerald M."/>
            <person name="Abouelleil A."/>
            <person name="Alvarado L."/>
            <person name="Chapman S.B."/>
            <person name="Gainer-Dewar J."/>
            <person name="Goldberg J."/>
            <person name="Griggs A."/>
            <person name="Gujja S."/>
            <person name="Hansen M."/>
            <person name="Howarth C."/>
            <person name="Imamovic A."/>
            <person name="Ireland A."/>
            <person name="Larimer J."/>
            <person name="McCowan C."/>
            <person name="Murphy C."/>
            <person name="Pearson M."/>
            <person name="Poon T.W."/>
            <person name="Priest M."/>
            <person name="Roberts A."/>
            <person name="Saif S."/>
            <person name="Shea T."/>
            <person name="Sykes S."/>
            <person name="Wortman J."/>
            <person name="Nusbaum C."/>
            <person name="Birren B."/>
        </authorList>
    </citation>
    <scope>NUCLEOTIDE SEQUENCE</scope>
    <source>
        <strain evidence="2">54008</strain>
    </source>
</reference>
<proteinExistence type="predicted"/>
<organism evidence="2">
    <name type="scientific">Fusarium oxysporum f. sp. conglutinans race 2 54008</name>
    <dbReference type="NCBI Taxonomy" id="1089457"/>
    <lineage>
        <taxon>Eukaryota</taxon>
        <taxon>Fungi</taxon>
        <taxon>Dikarya</taxon>
        <taxon>Ascomycota</taxon>
        <taxon>Pezizomycotina</taxon>
        <taxon>Sordariomycetes</taxon>
        <taxon>Hypocreomycetidae</taxon>
        <taxon>Hypocreales</taxon>
        <taxon>Nectriaceae</taxon>
        <taxon>Fusarium</taxon>
        <taxon>Fusarium oxysporum species complex</taxon>
    </lineage>
</organism>
<gene>
    <name evidence="2" type="ORF">FOPG_20094</name>
</gene>
<reference evidence="2" key="1">
    <citation type="submission" date="2011-11" db="EMBL/GenBank/DDBJ databases">
        <title>The Genome Sequence of Fusarium oxysporum PHW808.</title>
        <authorList>
            <consortium name="The Broad Institute Genome Sequencing Platform"/>
            <person name="Ma L.-J."/>
            <person name="Gale L.R."/>
            <person name="Schwartz D.C."/>
            <person name="Zhou S."/>
            <person name="Corby-Kistler H."/>
            <person name="Young S.K."/>
            <person name="Zeng Q."/>
            <person name="Gargeya S."/>
            <person name="Fitzgerald M."/>
            <person name="Haas B."/>
            <person name="Abouelleil A."/>
            <person name="Alvarado L."/>
            <person name="Arachchi H.M."/>
            <person name="Berlin A."/>
            <person name="Brown A."/>
            <person name="Chapman S.B."/>
            <person name="Chen Z."/>
            <person name="Dunbar C."/>
            <person name="Freedman E."/>
            <person name="Gearin G."/>
            <person name="Goldberg J."/>
            <person name="Griggs A."/>
            <person name="Gujja S."/>
            <person name="Heiman D."/>
            <person name="Howarth C."/>
            <person name="Larson L."/>
            <person name="Lui A."/>
            <person name="MacDonald P.J.P."/>
            <person name="Montmayeur A."/>
            <person name="Murphy C."/>
            <person name="Neiman D."/>
            <person name="Pearson M."/>
            <person name="Priest M."/>
            <person name="Roberts A."/>
            <person name="Saif S."/>
            <person name="Shea T."/>
            <person name="Shenoy N."/>
            <person name="Sisk P."/>
            <person name="Stolte C."/>
            <person name="Sykes S."/>
            <person name="Wortman J."/>
            <person name="Nusbaum C."/>
            <person name="Birren B."/>
        </authorList>
    </citation>
    <scope>NUCLEOTIDE SEQUENCE [LARGE SCALE GENOMIC DNA]</scope>
    <source>
        <strain evidence="2">54008</strain>
    </source>
</reference>
<feature type="region of interest" description="Disordered" evidence="1">
    <location>
        <begin position="1"/>
        <end position="29"/>
    </location>
</feature>
<evidence type="ECO:0000256" key="1">
    <source>
        <dbReference type="SAM" id="MobiDB-lite"/>
    </source>
</evidence>
<feature type="compositionally biased region" description="Polar residues" evidence="1">
    <location>
        <begin position="1"/>
        <end position="22"/>
    </location>
</feature>
<evidence type="ECO:0000313" key="2">
    <source>
        <dbReference type="EMBL" id="EXL63632.1"/>
    </source>
</evidence>
<dbReference type="HOGENOM" id="CLU_2867746_0_0_1"/>
<accession>X0GIZ9</accession>
<sequence>MAVPQQQPSQAIPVLTSQNGTKKSPAKGVYYFNPKQMPTPGLSLSSPNDNTLPKIFLHTSKSVT</sequence>